<name>A0A7G9Y0V0_9EURY</name>
<reference evidence="1" key="1">
    <citation type="submission" date="2020-06" db="EMBL/GenBank/DDBJ databases">
        <title>Unique genomic features of the anaerobic methanotrophic archaea.</title>
        <authorList>
            <person name="Chadwick G.L."/>
            <person name="Skennerton C.T."/>
            <person name="Laso-Perez R."/>
            <person name="Leu A.O."/>
            <person name="Speth D.R."/>
            <person name="Yu H."/>
            <person name="Morgan-Lang C."/>
            <person name="Hatzenpichler R."/>
            <person name="Goudeau D."/>
            <person name="Malmstrom R."/>
            <person name="Brazelton W.J."/>
            <person name="Woyke T."/>
            <person name="Hallam S.J."/>
            <person name="Tyson G.W."/>
            <person name="Wegener G."/>
            <person name="Boetius A."/>
            <person name="Orphan V."/>
        </authorList>
    </citation>
    <scope>NUCLEOTIDE SEQUENCE</scope>
</reference>
<dbReference type="AlphaFoldDB" id="A0A7G9Y0V0"/>
<accession>A0A7G9Y0V0</accession>
<dbReference type="EMBL" id="MT630654">
    <property type="protein sequence ID" value="QNO41634.1"/>
    <property type="molecule type" value="Genomic_DNA"/>
</dbReference>
<gene>
    <name evidence="1" type="ORF">AJMLGAKO_00012</name>
</gene>
<organism evidence="1">
    <name type="scientific">Candidatus Methanogaster sp. ANME-2c ERB4</name>
    <dbReference type="NCBI Taxonomy" id="2759911"/>
    <lineage>
        <taxon>Archaea</taxon>
        <taxon>Methanobacteriati</taxon>
        <taxon>Methanobacteriota</taxon>
        <taxon>Stenosarchaea group</taxon>
        <taxon>Methanomicrobia</taxon>
        <taxon>Methanosarcinales</taxon>
        <taxon>ANME-2 cluster</taxon>
        <taxon>Candidatus Methanogasteraceae</taxon>
        <taxon>Candidatus Methanogaster</taxon>
    </lineage>
</organism>
<evidence type="ECO:0000313" key="1">
    <source>
        <dbReference type="EMBL" id="QNO41634.1"/>
    </source>
</evidence>
<protein>
    <submittedName>
        <fullName evidence="1">Uncharacterized protein</fullName>
    </submittedName>
</protein>
<sequence length="165" mass="18431">MSLLVRKIDNAKWMQNDILNNDTFSVEDVSADAITSLKTSGNALSAWQVAEEAIEDAVLAIVSSHQHLDTIDVVCLDPSSLESNRIRLQSTPGSTPLKDIFGQHIDICDLTYRTLGTVAEQIVHILKEGKVLRYTKGNIKKLLYDAINQGRLQKDELDESLRKRL</sequence>
<proteinExistence type="predicted"/>